<dbReference type="AlphaFoldDB" id="A0A2M6XAJ3"/>
<gene>
    <name evidence="3" type="ORF">COT66_02025</name>
</gene>
<sequence>MAKKRRTKQQKIILQLKRQLAQKQTPQTTFAEPRQGAISGSVEPESKPLKKPKLPFKKADEPIFSSDPRLIKKDLAKTLILTLAVISLEIVLYWKLR</sequence>
<comment type="caution">
    <text evidence="3">The sequence shown here is derived from an EMBL/GenBank/DDBJ whole genome shotgun (WGS) entry which is preliminary data.</text>
</comment>
<name>A0A2M6XAJ3_9BACT</name>
<evidence type="ECO:0000256" key="2">
    <source>
        <dbReference type="SAM" id="Phobius"/>
    </source>
</evidence>
<dbReference type="Proteomes" id="UP000231214">
    <property type="component" value="Unassembled WGS sequence"/>
</dbReference>
<feature type="transmembrane region" description="Helical" evidence="2">
    <location>
        <begin position="75"/>
        <end position="94"/>
    </location>
</feature>
<reference evidence="4" key="1">
    <citation type="submission" date="2017-09" db="EMBL/GenBank/DDBJ databases">
        <title>Depth-based differentiation of microbial function through sediment-hosted aquifers and enrichment of novel symbionts in the deep terrestrial subsurface.</title>
        <authorList>
            <person name="Probst A.J."/>
            <person name="Ladd B."/>
            <person name="Jarett J.K."/>
            <person name="Geller-Mcgrath D.E."/>
            <person name="Sieber C.M.K."/>
            <person name="Emerson J.B."/>
            <person name="Anantharaman K."/>
            <person name="Thomas B.C."/>
            <person name="Malmstrom R."/>
            <person name="Stieglmeier M."/>
            <person name="Klingl A."/>
            <person name="Woyke T."/>
            <person name="Ryan C.M."/>
            <person name="Banfield J.F."/>
        </authorList>
    </citation>
    <scope>NUCLEOTIDE SEQUENCE [LARGE SCALE GENOMIC DNA]</scope>
</reference>
<dbReference type="EMBL" id="PEZK01000029">
    <property type="protein sequence ID" value="PIU02087.1"/>
    <property type="molecule type" value="Genomic_DNA"/>
</dbReference>
<proteinExistence type="predicted"/>
<accession>A0A2M6XAJ3</accession>
<keyword evidence="2" id="KW-0812">Transmembrane</keyword>
<evidence type="ECO:0000256" key="1">
    <source>
        <dbReference type="SAM" id="MobiDB-lite"/>
    </source>
</evidence>
<keyword evidence="2" id="KW-0472">Membrane</keyword>
<evidence type="ECO:0000313" key="3">
    <source>
        <dbReference type="EMBL" id="PIU02087.1"/>
    </source>
</evidence>
<organism evidence="3 4">
    <name type="scientific">Candidatus Shapirobacteria bacterium CG09_land_8_20_14_0_10_49_15</name>
    <dbReference type="NCBI Taxonomy" id="1974482"/>
    <lineage>
        <taxon>Bacteria</taxon>
        <taxon>Candidatus Shapironibacteriota</taxon>
    </lineage>
</organism>
<evidence type="ECO:0000313" key="4">
    <source>
        <dbReference type="Proteomes" id="UP000231214"/>
    </source>
</evidence>
<keyword evidence="2" id="KW-1133">Transmembrane helix</keyword>
<feature type="region of interest" description="Disordered" evidence="1">
    <location>
        <begin position="24"/>
        <end position="52"/>
    </location>
</feature>
<protein>
    <submittedName>
        <fullName evidence="3">Uncharacterized protein</fullName>
    </submittedName>
</protein>